<evidence type="ECO:0000313" key="1">
    <source>
        <dbReference type="EMBL" id="SDF92126.1"/>
    </source>
</evidence>
<protein>
    <recommendedName>
        <fullName evidence="3">Tryptophan synthase subunit beta like protein</fullName>
    </recommendedName>
</protein>
<sequence>MYIKRNKAGNIEQLSRVATDECRERIDVDAPELDVFLGREDNESGARLAQSDLGLVRVIEDLVDVLIERNLISFTDLPEPAREKLMTRQTLRQRRNSVSLLSEEDEEESI</sequence>
<evidence type="ECO:0000313" key="2">
    <source>
        <dbReference type="Proteomes" id="UP000198641"/>
    </source>
</evidence>
<dbReference type="STRING" id="284577.SAMN05216571_1032"/>
<reference evidence="1 2" key="1">
    <citation type="submission" date="2016-10" db="EMBL/GenBank/DDBJ databases">
        <authorList>
            <person name="de Groot N.N."/>
        </authorList>
    </citation>
    <scope>NUCLEOTIDE SEQUENCE [LARGE SCALE GENOMIC DNA]</scope>
    <source>
        <strain evidence="1 2">BH539</strain>
    </source>
</reference>
<keyword evidence="2" id="KW-1185">Reference proteome</keyword>
<gene>
    <name evidence="1" type="ORF">SAMN05216571_1032</name>
</gene>
<organism evidence="1 2">
    <name type="scientific">Onishia taeanensis</name>
    <dbReference type="NCBI Taxonomy" id="284577"/>
    <lineage>
        <taxon>Bacteria</taxon>
        <taxon>Pseudomonadati</taxon>
        <taxon>Pseudomonadota</taxon>
        <taxon>Gammaproteobacteria</taxon>
        <taxon>Oceanospirillales</taxon>
        <taxon>Halomonadaceae</taxon>
        <taxon>Onishia</taxon>
    </lineage>
</organism>
<name>A0A1G7Q0U2_9GAMM</name>
<dbReference type="Proteomes" id="UP000198641">
    <property type="component" value="Unassembled WGS sequence"/>
</dbReference>
<accession>A0A1G7Q0U2</accession>
<evidence type="ECO:0008006" key="3">
    <source>
        <dbReference type="Google" id="ProtNLM"/>
    </source>
</evidence>
<dbReference type="AlphaFoldDB" id="A0A1G7Q0U2"/>
<proteinExistence type="predicted"/>
<dbReference type="RefSeq" id="WP_092523605.1">
    <property type="nucleotide sequence ID" value="NZ_FNCI01000003.1"/>
</dbReference>
<dbReference type="EMBL" id="FNCI01000003">
    <property type="protein sequence ID" value="SDF92126.1"/>
    <property type="molecule type" value="Genomic_DNA"/>
</dbReference>
<dbReference type="OrthoDB" id="8527830at2"/>